<feature type="region of interest" description="Disordered" evidence="1">
    <location>
        <begin position="64"/>
        <end position="88"/>
    </location>
</feature>
<keyword evidence="4" id="KW-1185">Reference proteome</keyword>
<accession>A0ABW3QZY7</accession>
<feature type="region of interest" description="Disordered" evidence="1">
    <location>
        <begin position="1"/>
        <end position="21"/>
    </location>
</feature>
<sequence length="88" mass="8788">MNALLSGDTATAAVPAGQPDPLTVTTSMVMWSGGGVLFGAPPGGMTIAAAMLAATTKLNMEHLPTRPRTEIGGELRRSGAGRPSPVSG</sequence>
<evidence type="ECO:0000256" key="2">
    <source>
        <dbReference type="SAM" id="Phobius"/>
    </source>
</evidence>
<protein>
    <submittedName>
        <fullName evidence="3">Uncharacterized protein</fullName>
    </submittedName>
</protein>
<proteinExistence type="predicted"/>
<dbReference type="Proteomes" id="UP001597168">
    <property type="component" value="Unassembled WGS sequence"/>
</dbReference>
<organism evidence="3 4">
    <name type="scientific">Saccharothrix hoggarensis</name>
    <dbReference type="NCBI Taxonomy" id="913853"/>
    <lineage>
        <taxon>Bacteria</taxon>
        <taxon>Bacillati</taxon>
        <taxon>Actinomycetota</taxon>
        <taxon>Actinomycetes</taxon>
        <taxon>Pseudonocardiales</taxon>
        <taxon>Pseudonocardiaceae</taxon>
        <taxon>Saccharothrix</taxon>
    </lineage>
</organism>
<dbReference type="RefSeq" id="WP_380726449.1">
    <property type="nucleotide sequence ID" value="NZ_JBHTLK010000156.1"/>
</dbReference>
<comment type="caution">
    <text evidence="3">The sequence shown here is derived from an EMBL/GenBank/DDBJ whole genome shotgun (WGS) entry which is preliminary data.</text>
</comment>
<feature type="transmembrane region" description="Helical" evidence="2">
    <location>
        <begin position="29"/>
        <end position="54"/>
    </location>
</feature>
<keyword evidence="2" id="KW-0812">Transmembrane</keyword>
<gene>
    <name evidence="3" type="ORF">ACFQ3T_24905</name>
</gene>
<keyword evidence="2" id="KW-1133">Transmembrane helix</keyword>
<keyword evidence="2" id="KW-0472">Membrane</keyword>
<evidence type="ECO:0000313" key="3">
    <source>
        <dbReference type="EMBL" id="MFD1150386.1"/>
    </source>
</evidence>
<evidence type="ECO:0000256" key="1">
    <source>
        <dbReference type="SAM" id="MobiDB-lite"/>
    </source>
</evidence>
<name>A0ABW3QZY7_9PSEU</name>
<evidence type="ECO:0000313" key="4">
    <source>
        <dbReference type="Proteomes" id="UP001597168"/>
    </source>
</evidence>
<dbReference type="EMBL" id="JBHTLK010000156">
    <property type="protein sequence ID" value="MFD1150386.1"/>
    <property type="molecule type" value="Genomic_DNA"/>
</dbReference>
<reference evidence="4" key="1">
    <citation type="journal article" date="2019" name="Int. J. Syst. Evol. Microbiol.">
        <title>The Global Catalogue of Microorganisms (GCM) 10K type strain sequencing project: providing services to taxonomists for standard genome sequencing and annotation.</title>
        <authorList>
            <consortium name="The Broad Institute Genomics Platform"/>
            <consortium name="The Broad Institute Genome Sequencing Center for Infectious Disease"/>
            <person name="Wu L."/>
            <person name="Ma J."/>
        </authorList>
    </citation>
    <scope>NUCLEOTIDE SEQUENCE [LARGE SCALE GENOMIC DNA]</scope>
    <source>
        <strain evidence="4">CCUG 60214</strain>
    </source>
</reference>
<feature type="compositionally biased region" description="Basic and acidic residues" evidence="1">
    <location>
        <begin position="64"/>
        <end position="77"/>
    </location>
</feature>